<dbReference type="RefSeq" id="WP_245698258.1">
    <property type="nucleotide sequence ID" value="NZ_CP017560.1"/>
</dbReference>
<gene>
    <name evidence="3" type="ORF">BI350_12015</name>
</gene>
<organism evidence="3 4">
    <name type="scientific">Sporosarcina ureilytica</name>
    <dbReference type="NCBI Taxonomy" id="298596"/>
    <lineage>
        <taxon>Bacteria</taxon>
        <taxon>Bacillati</taxon>
        <taxon>Bacillota</taxon>
        <taxon>Bacilli</taxon>
        <taxon>Bacillales</taxon>
        <taxon>Caryophanaceae</taxon>
        <taxon>Sporosarcina</taxon>
    </lineage>
</organism>
<dbReference type="Pfam" id="PF01551">
    <property type="entry name" value="Peptidase_M23"/>
    <property type="match status" value="1"/>
</dbReference>
<evidence type="ECO:0000313" key="4">
    <source>
        <dbReference type="Proteomes" id="UP000185746"/>
    </source>
</evidence>
<dbReference type="KEGG" id="surl:BI350_12015"/>
<dbReference type="Gene3D" id="2.70.70.10">
    <property type="entry name" value="Glucose Permease (Domain IIA)"/>
    <property type="match status" value="1"/>
</dbReference>
<dbReference type="PANTHER" id="PTHR21666:SF289">
    <property type="entry name" value="L-ALA--D-GLU ENDOPEPTIDASE"/>
    <property type="match status" value="1"/>
</dbReference>
<dbReference type="InterPro" id="IPR016047">
    <property type="entry name" value="M23ase_b-sheet_dom"/>
</dbReference>
<dbReference type="PANTHER" id="PTHR21666">
    <property type="entry name" value="PEPTIDASE-RELATED"/>
    <property type="match status" value="1"/>
</dbReference>
<dbReference type="AlphaFoldDB" id="A0A1D8JHK1"/>
<reference evidence="3 4" key="1">
    <citation type="submission" date="2016-09" db="EMBL/GenBank/DDBJ databases">
        <title>Complete genome sequence of the Lysinibacillus sphaericus LMG 22257, a specie of Bacillus with ureolytic activity that can effectively biodeposit calcium carbonate.</title>
        <authorList>
            <person name="Yan W."/>
        </authorList>
    </citation>
    <scope>NUCLEOTIDE SEQUENCE [LARGE SCALE GENOMIC DNA]</scope>
    <source>
        <strain evidence="3 4">LMG 22257</strain>
    </source>
</reference>
<dbReference type="EMBL" id="CP017560">
    <property type="protein sequence ID" value="AOV08185.1"/>
    <property type="molecule type" value="Genomic_DNA"/>
</dbReference>
<dbReference type="CDD" id="cd12797">
    <property type="entry name" value="M23_peptidase"/>
    <property type="match status" value="1"/>
</dbReference>
<protein>
    <submittedName>
        <fullName evidence="3">Peptidase M23</fullName>
    </submittedName>
</protein>
<evidence type="ECO:0000259" key="2">
    <source>
        <dbReference type="Pfam" id="PF01551"/>
    </source>
</evidence>
<keyword evidence="1" id="KW-0732">Signal</keyword>
<dbReference type="Proteomes" id="UP000185746">
    <property type="component" value="Chromosome"/>
</dbReference>
<accession>A0A1D8JHK1</accession>
<dbReference type="InterPro" id="IPR050570">
    <property type="entry name" value="Cell_wall_metabolism_enzyme"/>
</dbReference>
<dbReference type="GO" id="GO:0004222">
    <property type="term" value="F:metalloendopeptidase activity"/>
    <property type="evidence" value="ECO:0007669"/>
    <property type="project" value="TreeGrafter"/>
</dbReference>
<sequence length="330" mass="38368">MRTWIRSFIVAFCVSFVFLIPVHAENEKTREEILADRMDYYMKYSSIEVPWFYLAAIDQFERNIQEVRSDLERREEPVAMNLPPHIWAGVHNPHYEDQSPFSIAYFGGIGKDGDGDGFASSNSPDDIMYTLSEYLHAYSHTEKGIQQALMDYYDKKETVHQIMTIAKIYEYFETNALDKRAFPLPVRSHYSYRGTWGASRGWGGRRIHEGTDIFAGYGVPVRSVSYGVIEIMGWNEYGGWRVGIRDMHNTYHYYAHLSSFNKEFKEGSIVEPGDIIGYVGSSGYGKEGTSGRFPPHLHYGMYKYNGRVEWAFDPYPYLRIWERQDREGTQ</sequence>
<name>A0A1D8JHK1_9BACL</name>
<proteinExistence type="predicted"/>
<evidence type="ECO:0000313" key="3">
    <source>
        <dbReference type="EMBL" id="AOV08185.1"/>
    </source>
</evidence>
<feature type="domain" description="M23ase beta-sheet core" evidence="2">
    <location>
        <begin position="207"/>
        <end position="307"/>
    </location>
</feature>
<dbReference type="InterPro" id="IPR011055">
    <property type="entry name" value="Dup_hybrid_motif"/>
</dbReference>
<keyword evidence="4" id="KW-1185">Reference proteome</keyword>
<dbReference type="SUPFAM" id="SSF51261">
    <property type="entry name" value="Duplicated hybrid motif"/>
    <property type="match status" value="1"/>
</dbReference>
<evidence type="ECO:0000256" key="1">
    <source>
        <dbReference type="ARBA" id="ARBA00022729"/>
    </source>
</evidence>